<evidence type="ECO:0000313" key="2">
    <source>
        <dbReference type="Proteomes" id="UP000539473"/>
    </source>
</evidence>
<evidence type="ECO:0000313" key="1">
    <source>
        <dbReference type="EMBL" id="MBB5379314.1"/>
    </source>
</evidence>
<dbReference type="Proteomes" id="UP000539473">
    <property type="component" value="Unassembled WGS sequence"/>
</dbReference>
<accession>A0A7W8KJG9</accession>
<reference evidence="1 2" key="1">
    <citation type="submission" date="2020-08" db="EMBL/GenBank/DDBJ databases">
        <title>Genomic Encyclopedia of Type Strains, Phase IV (KMG-IV): sequencing the most valuable type-strain genomes for metagenomic binning, comparative biology and taxonomic classification.</title>
        <authorList>
            <person name="Goeker M."/>
        </authorList>
    </citation>
    <scope>NUCLEOTIDE SEQUENCE [LARGE SCALE GENOMIC DNA]</scope>
    <source>
        <strain evidence="1 2">DSM 27521</strain>
    </source>
</reference>
<proteinExistence type="predicted"/>
<name>A0A7W8KJG9_9DEIO</name>
<comment type="caution">
    <text evidence="1">The sequence shown here is derived from an EMBL/GenBank/DDBJ whole genome shotgun (WGS) entry which is preliminary data.</text>
</comment>
<organism evidence="1 2">
    <name type="scientific">Deinococcus metalli</name>
    <dbReference type="NCBI Taxonomy" id="1141878"/>
    <lineage>
        <taxon>Bacteria</taxon>
        <taxon>Thermotogati</taxon>
        <taxon>Deinococcota</taxon>
        <taxon>Deinococci</taxon>
        <taxon>Deinococcales</taxon>
        <taxon>Deinococcaceae</taxon>
        <taxon>Deinococcus</taxon>
    </lineage>
</organism>
<sequence>MEMLDGMAQEYAADSVQAVQAAIDFEKALLSVAQSSAVQAIPIDGQSEAERVEAAERQIKLIGRLFQELQGLTQPAER</sequence>
<protein>
    <submittedName>
        <fullName evidence="1">Uncharacterized protein</fullName>
    </submittedName>
</protein>
<gene>
    <name evidence="1" type="ORF">HNQ07_004832</name>
</gene>
<dbReference type="EMBL" id="JACHFK010000037">
    <property type="protein sequence ID" value="MBB5379314.1"/>
    <property type="molecule type" value="Genomic_DNA"/>
</dbReference>
<dbReference type="AlphaFoldDB" id="A0A7W8KJG9"/>